<keyword evidence="3" id="KW-1185">Reference proteome</keyword>
<dbReference type="EMBL" id="JAALHA020000027">
    <property type="protein sequence ID" value="MDR9899710.1"/>
    <property type="molecule type" value="Genomic_DNA"/>
</dbReference>
<sequence>MPRLVGKRSHTGENITVFITFVAIAGVLLEYFGVIHIVPGFDRDRRNFELQSYPTNEQSIEQTHQ</sequence>
<dbReference type="AlphaFoldDB" id="A0AAP5IDK7"/>
<keyword evidence="1" id="KW-0812">Transmembrane</keyword>
<evidence type="ECO:0000313" key="3">
    <source>
        <dbReference type="Proteomes" id="UP000667802"/>
    </source>
</evidence>
<comment type="caution">
    <text evidence="2">The sequence shown here is derived from an EMBL/GenBank/DDBJ whole genome shotgun (WGS) entry which is preliminary data.</text>
</comment>
<keyword evidence="1" id="KW-0472">Membrane</keyword>
<organism evidence="2 3">
    <name type="scientific">Aetokthonos hydrillicola Thurmond2011</name>
    <dbReference type="NCBI Taxonomy" id="2712845"/>
    <lineage>
        <taxon>Bacteria</taxon>
        <taxon>Bacillati</taxon>
        <taxon>Cyanobacteriota</taxon>
        <taxon>Cyanophyceae</taxon>
        <taxon>Nostocales</taxon>
        <taxon>Hapalosiphonaceae</taxon>
        <taxon>Aetokthonos</taxon>
    </lineage>
</organism>
<name>A0AAP5IDK7_9CYAN</name>
<feature type="transmembrane region" description="Helical" evidence="1">
    <location>
        <begin position="15"/>
        <end position="38"/>
    </location>
</feature>
<dbReference type="RefSeq" id="WP_208354695.1">
    <property type="nucleotide sequence ID" value="NZ_JAALHA020000027.1"/>
</dbReference>
<evidence type="ECO:0000313" key="2">
    <source>
        <dbReference type="EMBL" id="MDR9899710.1"/>
    </source>
</evidence>
<keyword evidence="1" id="KW-1133">Transmembrane helix</keyword>
<reference evidence="3" key="1">
    <citation type="journal article" date="2021" name="Science">
        <title>Hunting the eagle killer: A cyanobacterial neurotoxin causes vacuolar myelinopathy.</title>
        <authorList>
            <person name="Breinlinger S."/>
            <person name="Phillips T.J."/>
            <person name="Haram B.N."/>
            <person name="Mares J."/>
            <person name="Martinez Yerena J.A."/>
            <person name="Hrouzek P."/>
            <person name="Sobotka R."/>
            <person name="Henderson W.M."/>
            <person name="Schmieder P."/>
            <person name="Williams S.M."/>
            <person name="Lauderdale J.D."/>
            <person name="Wilde H.D."/>
            <person name="Gerrin W."/>
            <person name="Kust A."/>
            <person name="Washington J.W."/>
            <person name="Wagner C."/>
            <person name="Geier B."/>
            <person name="Liebeke M."/>
            <person name="Enke H."/>
            <person name="Niedermeyer T.H.J."/>
            <person name="Wilde S.B."/>
        </authorList>
    </citation>
    <scope>NUCLEOTIDE SEQUENCE [LARGE SCALE GENOMIC DNA]</scope>
    <source>
        <strain evidence="3">Thurmond2011</strain>
    </source>
</reference>
<proteinExistence type="predicted"/>
<evidence type="ECO:0000256" key="1">
    <source>
        <dbReference type="SAM" id="Phobius"/>
    </source>
</evidence>
<accession>A0AAP5IDK7</accession>
<protein>
    <submittedName>
        <fullName evidence="2">Uncharacterized protein</fullName>
    </submittedName>
</protein>
<dbReference type="Proteomes" id="UP000667802">
    <property type="component" value="Unassembled WGS sequence"/>
</dbReference>
<gene>
    <name evidence="2" type="ORF">G7B40_034900</name>
</gene>